<evidence type="ECO:0000313" key="6">
    <source>
        <dbReference type="EMBL" id="MBQ0932005.1"/>
    </source>
</evidence>
<dbReference type="Gene3D" id="3.90.220.20">
    <property type="entry name" value="DNA methylase specificity domains"/>
    <property type="match status" value="2"/>
</dbReference>
<comment type="similarity">
    <text evidence="1">Belongs to the type-I restriction system S methylase family.</text>
</comment>
<dbReference type="RefSeq" id="WP_210855207.1">
    <property type="nucleotide sequence ID" value="NZ_JAGQDD010000013.1"/>
</dbReference>
<dbReference type="PANTHER" id="PTHR43140:SF1">
    <property type="entry name" value="TYPE I RESTRICTION ENZYME ECOKI SPECIFICITY SUBUNIT"/>
    <property type="match status" value="1"/>
</dbReference>
<feature type="domain" description="Type I restriction modification DNA specificity" evidence="5">
    <location>
        <begin position="362"/>
        <end position="474"/>
    </location>
</feature>
<sequence>MNDESGQDLLVRIGKLHASLMKGKQTKSSSFERNELPDQLPTGWAAAQLGDVVEIVRGITFPASEKTKAPAPGRIACLRTANVQDRVEWDDLLYVGEEFVAREDQVLQVSDIVMSMANSRELVGKVALVTEIPVEKASFGGFLGVIRPILMEPRFVMALLRTPVARRDLIDGASQTTNIANISLAKLRPLPVAVPPLAEQRRIVAKIDELMALCDRLEARQKDAEAAHARLVQALLDSLTQARDADEFQACWQRLVGQFQISFATVEAVDKLKQVIRDVAVSGRLSAGSAGEASWEWSTLGAEVTGMDSGWSPACLDAPSPSEEAWGVLRTTAVQSLQYVQAENKCLPSHLEPRPEAEVRVGDILFTRAGPMSRVAISCLVEATRPRLMLSDKIIRFRPKARVVGSFMALCLNAGRTAAYLEQAKSGMAASQVNISQAKLKAAPIPVPPLDEQDRIVAAVTELLTLCDQLKARIAAARAKHAQLAEALVAQAVAS</sequence>
<evidence type="ECO:0000313" key="7">
    <source>
        <dbReference type="Proteomes" id="UP000676246"/>
    </source>
</evidence>
<dbReference type="GO" id="GO:0009307">
    <property type="term" value="P:DNA restriction-modification system"/>
    <property type="evidence" value="ECO:0007669"/>
    <property type="project" value="UniProtKB-KW"/>
</dbReference>
<dbReference type="InterPro" id="IPR000055">
    <property type="entry name" value="Restrct_endonuc_typeI_TRD"/>
</dbReference>
<evidence type="ECO:0000256" key="1">
    <source>
        <dbReference type="ARBA" id="ARBA00010923"/>
    </source>
</evidence>
<keyword evidence="6" id="KW-0255">Endonuclease</keyword>
<name>A0A940YC94_9BURK</name>
<keyword evidence="4" id="KW-0175">Coiled coil</keyword>
<evidence type="ECO:0000256" key="2">
    <source>
        <dbReference type="ARBA" id="ARBA00022747"/>
    </source>
</evidence>
<dbReference type="Pfam" id="PF01420">
    <property type="entry name" value="Methylase_S"/>
    <property type="match status" value="2"/>
</dbReference>
<organism evidence="6 7">
    <name type="scientific">Ideonella alba</name>
    <dbReference type="NCBI Taxonomy" id="2824118"/>
    <lineage>
        <taxon>Bacteria</taxon>
        <taxon>Pseudomonadati</taxon>
        <taxon>Pseudomonadota</taxon>
        <taxon>Betaproteobacteria</taxon>
        <taxon>Burkholderiales</taxon>
        <taxon>Sphaerotilaceae</taxon>
        <taxon>Ideonella</taxon>
    </lineage>
</organism>
<accession>A0A940YC94</accession>
<dbReference type="InterPro" id="IPR044946">
    <property type="entry name" value="Restrct_endonuc_typeI_TRD_sf"/>
</dbReference>
<dbReference type="SUPFAM" id="SSF116734">
    <property type="entry name" value="DNA methylase specificity domain"/>
    <property type="match status" value="2"/>
</dbReference>
<feature type="domain" description="Type I restriction modification DNA specificity" evidence="5">
    <location>
        <begin position="41"/>
        <end position="222"/>
    </location>
</feature>
<evidence type="ECO:0000256" key="3">
    <source>
        <dbReference type="ARBA" id="ARBA00023125"/>
    </source>
</evidence>
<keyword evidence="7" id="KW-1185">Reference proteome</keyword>
<dbReference type="EMBL" id="JAGQDD010000013">
    <property type="protein sequence ID" value="MBQ0932005.1"/>
    <property type="molecule type" value="Genomic_DNA"/>
</dbReference>
<comment type="caution">
    <text evidence="6">The sequence shown here is derived from an EMBL/GenBank/DDBJ whole genome shotgun (WGS) entry which is preliminary data.</text>
</comment>
<feature type="coiled-coil region" evidence="4">
    <location>
        <begin position="460"/>
        <end position="487"/>
    </location>
</feature>
<dbReference type="EC" id="3.1.21.-" evidence="6"/>
<dbReference type="AlphaFoldDB" id="A0A940YC94"/>
<keyword evidence="6" id="KW-0540">Nuclease</keyword>
<dbReference type="GO" id="GO:0004519">
    <property type="term" value="F:endonuclease activity"/>
    <property type="evidence" value="ECO:0007669"/>
    <property type="project" value="UniProtKB-KW"/>
</dbReference>
<feature type="coiled-coil region" evidence="4">
    <location>
        <begin position="207"/>
        <end position="234"/>
    </location>
</feature>
<protein>
    <submittedName>
        <fullName evidence="6">Restriction endonuclease subunit S</fullName>
        <ecNumber evidence="6">3.1.21.-</ecNumber>
    </submittedName>
</protein>
<reference evidence="6 7" key="1">
    <citation type="submission" date="2021-04" db="EMBL/GenBank/DDBJ databases">
        <title>The genome sequence of Ideonella sp. 3Y2.</title>
        <authorList>
            <person name="Liu Y."/>
        </authorList>
    </citation>
    <scope>NUCLEOTIDE SEQUENCE [LARGE SCALE GENOMIC DNA]</scope>
    <source>
        <strain evidence="6 7">3Y2</strain>
    </source>
</reference>
<dbReference type="GO" id="GO:0016787">
    <property type="term" value="F:hydrolase activity"/>
    <property type="evidence" value="ECO:0007669"/>
    <property type="project" value="UniProtKB-KW"/>
</dbReference>
<dbReference type="GO" id="GO:0003677">
    <property type="term" value="F:DNA binding"/>
    <property type="evidence" value="ECO:0007669"/>
    <property type="project" value="UniProtKB-KW"/>
</dbReference>
<proteinExistence type="inferred from homology"/>
<dbReference type="PANTHER" id="PTHR43140">
    <property type="entry name" value="TYPE-1 RESTRICTION ENZYME ECOKI SPECIFICITY PROTEIN"/>
    <property type="match status" value="1"/>
</dbReference>
<keyword evidence="3" id="KW-0238">DNA-binding</keyword>
<gene>
    <name evidence="6" type="ORF">KAK03_16115</name>
</gene>
<keyword evidence="2" id="KW-0680">Restriction system</keyword>
<evidence type="ECO:0000256" key="4">
    <source>
        <dbReference type="SAM" id="Coils"/>
    </source>
</evidence>
<dbReference type="Proteomes" id="UP000676246">
    <property type="component" value="Unassembled WGS sequence"/>
</dbReference>
<dbReference type="CDD" id="cd17261">
    <property type="entry name" value="RMtype1_S_EcoKI-TRD2-CR2_like"/>
    <property type="match status" value="1"/>
</dbReference>
<dbReference type="InterPro" id="IPR051212">
    <property type="entry name" value="Type-I_RE_S_subunit"/>
</dbReference>
<keyword evidence="6" id="KW-0378">Hydrolase</keyword>
<dbReference type="CDD" id="cd17252">
    <property type="entry name" value="RMtype1_S_EcoKI-TRD1-CR1_like"/>
    <property type="match status" value="1"/>
</dbReference>
<evidence type="ECO:0000259" key="5">
    <source>
        <dbReference type="Pfam" id="PF01420"/>
    </source>
</evidence>